<dbReference type="SUPFAM" id="SSF55718">
    <property type="entry name" value="SCP-like"/>
    <property type="match status" value="1"/>
</dbReference>
<dbReference type="RefSeq" id="WP_369601008.1">
    <property type="nucleotide sequence ID" value="NZ_CP154858.1"/>
</dbReference>
<proteinExistence type="inferred from homology"/>
<dbReference type="InterPro" id="IPR029228">
    <property type="entry name" value="Alkyl_sulf_dimr"/>
</dbReference>
<dbReference type="CDD" id="cd07710">
    <property type="entry name" value="arylsulfatase_Sdsa1-like_MBL-fold"/>
    <property type="match status" value="1"/>
</dbReference>
<dbReference type="InterPro" id="IPR052195">
    <property type="entry name" value="Bact_Alkyl/Aryl-Sulfatase"/>
</dbReference>
<dbReference type="PANTHER" id="PTHR43223:SF1">
    <property type="entry name" value="ALKYL_ARYL-SULFATASE BDS1"/>
    <property type="match status" value="1"/>
</dbReference>
<dbReference type="GO" id="GO:0046872">
    <property type="term" value="F:metal ion binding"/>
    <property type="evidence" value="ECO:0007669"/>
    <property type="project" value="UniProtKB-KW"/>
</dbReference>
<keyword evidence="2" id="KW-0378">Hydrolase</keyword>
<dbReference type="Pfam" id="PF14863">
    <property type="entry name" value="Alkyl_sulf_dimr"/>
    <property type="match status" value="1"/>
</dbReference>
<feature type="region of interest" description="Disordered" evidence="5">
    <location>
        <begin position="48"/>
        <end position="70"/>
    </location>
</feature>
<protein>
    <submittedName>
        <fullName evidence="7">Alkyl sulfatase dimerization domain-containing protein</fullName>
    </submittedName>
</protein>
<dbReference type="Gene3D" id="3.30.1050.10">
    <property type="entry name" value="SCP2 sterol-binding domain"/>
    <property type="match status" value="1"/>
</dbReference>
<sequence>MARKHFAATGWYGGLILLGAALFSSCTTSLPRSPDADAAGFTAPTPATAAANRQMRPQPHDPKQSGTEPEEDGLIAAATHLTVTGPEGSPIWSLDDYDFLAGTDAAPDSVHPGLWRQARLNSRAGLYKVTDGIYQLRGFDLANMTLIQGQTGWIVVDVLTSAETARAALTFARQHLGRQPIRAILFTHSHIDHFGGIDGVLSFMSAAERKAVRVIAPKGFLEEATSENVLTGPAMSRRAMYMYGTRLPRSPRGHVDSGLGKAPALGTHGIVTPTEWIDHTPQTLTLDGVPFVFQFTPGAEAPAEFTFYLPDRKAFCGAEVVSHTLHNLYTLRGAKVRDALQWSRYIDQARTLFGDATVYFGSHHWPIRGQAAVQSFLRKQSDLYRYIHDQTIRLINAGFTPSEIADQLRLPESLSMPAYNHGYYGTVKHNARAVYQRYMGWYNGNPAELDPLPETEAARRTLALMGGVAKVVDHARARFDAVAEASPETAHREYRWLAQLLNQAVLAEPDNRDARALLARVYDQLGYLSESGPWRDEYLTAAWELRHGAPDKGLDKTAMKNVLMHTPPERFLDTLAASLNGPRAEGVQLRIRLHLTDLNQSWLLRVDNAVLQPEPDDLSAEADATLHLTRELFVDILIGNASLKRLIPGDELRTEGSVLALIRFFSLLDKPGGTLPS</sequence>
<evidence type="ECO:0000256" key="5">
    <source>
        <dbReference type="SAM" id="MobiDB-lite"/>
    </source>
</evidence>
<evidence type="ECO:0000256" key="4">
    <source>
        <dbReference type="ARBA" id="ARBA00033751"/>
    </source>
</evidence>
<dbReference type="Gene3D" id="3.60.15.30">
    <property type="entry name" value="Metallo-beta-lactamase domain"/>
    <property type="match status" value="1"/>
</dbReference>
<evidence type="ECO:0000256" key="2">
    <source>
        <dbReference type="ARBA" id="ARBA00022801"/>
    </source>
</evidence>
<dbReference type="EMBL" id="CP154858">
    <property type="protein sequence ID" value="XDT71987.1"/>
    <property type="molecule type" value="Genomic_DNA"/>
</dbReference>
<evidence type="ECO:0000259" key="6">
    <source>
        <dbReference type="SMART" id="SM00849"/>
    </source>
</evidence>
<dbReference type="InterPro" id="IPR029229">
    <property type="entry name" value="Alkyl_sulf_C"/>
</dbReference>
<dbReference type="InterPro" id="IPR044097">
    <property type="entry name" value="Bds1/SdsA1_MBL-fold"/>
</dbReference>
<evidence type="ECO:0000313" key="7">
    <source>
        <dbReference type="EMBL" id="XDT71987.1"/>
    </source>
</evidence>
<comment type="similarity">
    <text evidence="4">Belongs to the metallo-beta-lactamase superfamily. Type III sulfatase family.</text>
</comment>
<dbReference type="InterPro" id="IPR001279">
    <property type="entry name" value="Metallo-B-lactamas"/>
</dbReference>
<dbReference type="Pfam" id="PF00753">
    <property type="entry name" value="Lactamase_B"/>
    <property type="match status" value="1"/>
</dbReference>
<organism evidence="7">
    <name type="scientific">Thermohahella caldifontis</name>
    <dbReference type="NCBI Taxonomy" id="3142973"/>
    <lineage>
        <taxon>Bacteria</taxon>
        <taxon>Pseudomonadati</taxon>
        <taxon>Pseudomonadota</taxon>
        <taxon>Gammaproteobacteria</taxon>
        <taxon>Oceanospirillales</taxon>
        <taxon>Hahellaceae</taxon>
        <taxon>Thermohahella</taxon>
    </lineage>
</organism>
<keyword evidence="1" id="KW-0479">Metal-binding</keyword>
<evidence type="ECO:0000256" key="1">
    <source>
        <dbReference type="ARBA" id="ARBA00022723"/>
    </source>
</evidence>
<dbReference type="SMART" id="SM00849">
    <property type="entry name" value="Lactamase_B"/>
    <property type="match status" value="1"/>
</dbReference>
<reference evidence="7" key="1">
    <citation type="submission" date="2024-05" db="EMBL/GenBank/DDBJ databases">
        <title>Genome sequencing of novel strain.</title>
        <authorList>
            <person name="Ganbat D."/>
            <person name="Ganbat S."/>
            <person name="Lee S.-J."/>
        </authorList>
    </citation>
    <scope>NUCLEOTIDE SEQUENCE</scope>
    <source>
        <strain evidence="7">SMD15-11</strain>
    </source>
</reference>
<dbReference type="InterPro" id="IPR036527">
    <property type="entry name" value="SCP2_sterol-bd_dom_sf"/>
</dbReference>
<dbReference type="AlphaFoldDB" id="A0AB39UVP4"/>
<feature type="domain" description="Metallo-beta-lactamase" evidence="6">
    <location>
        <begin position="141"/>
        <end position="364"/>
    </location>
</feature>
<dbReference type="InterPro" id="IPR038536">
    <property type="entry name" value="Alkyl/aryl-sulf_dimr_sf"/>
</dbReference>
<dbReference type="GO" id="GO:0046983">
    <property type="term" value="F:protein dimerization activity"/>
    <property type="evidence" value="ECO:0007669"/>
    <property type="project" value="InterPro"/>
</dbReference>
<dbReference type="PANTHER" id="PTHR43223">
    <property type="entry name" value="ALKYL/ARYL-SULFATASE"/>
    <property type="match status" value="1"/>
</dbReference>
<name>A0AB39UVP4_9GAMM</name>
<dbReference type="KEGG" id="tcd:AAIA72_14485"/>
<evidence type="ECO:0000256" key="3">
    <source>
        <dbReference type="ARBA" id="ARBA00022833"/>
    </source>
</evidence>
<dbReference type="SUPFAM" id="SSF56281">
    <property type="entry name" value="Metallo-hydrolase/oxidoreductase"/>
    <property type="match status" value="1"/>
</dbReference>
<dbReference type="Gene3D" id="1.25.40.880">
    <property type="entry name" value="Alkyl sulfatase, dimerisation domain"/>
    <property type="match status" value="1"/>
</dbReference>
<keyword evidence="3" id="KW-0862">Zinc</keyword>
<dbReference type="PROSITE" id="PS51257">
    <property type="entry name" value="PROKAR_LIPOPROTEIN"/>
    <property type="match status" value="1"/>
</dbReference>
<dbReference type="GO" id="GO:0018909">
    <property type="term" value="P:dodecyl sulfate metabolic process"/>
    <property type="evidence" value="ECO:0007669"/>
    <property type="project" value="InterPro"/>
</dbReference>
<dbReference type="GO" id="GO:0018741">
    <property type="term" value="F:linear primary-alkylsulfatase activity"/>
    <property type="evidence" value="ECO:0007669"/>
    <property type="project" value="InterPro"/>
</dbReference>
<dbReference type="Pfam" id="PF14864">
    <property type="entry name" value="Alkyl_sulf_C"/>
    <property type="match status" value="1"/>
</dbReference>
<accession>A0AB39UVP4</accession>
<dbReference type="InterPro" id="IPR036866">
    <property type="entry name" value="RibonucZ/Hydroxyglut_hydro"/>
</dbReference>
<gene>
    <name evidence="7" type="ORF">AAIA72_14485</name>
</gene>